<protein>
    <submittedName>
        <fullName evidence="1">Epimerase</fullName>
    </submittedName>
</protein>
<dbReference type="EMBL" id="CP046172">
    <property type="protein sequence ID" value="QIS16286.1"/>
    <property type="molecule type" value="Genomic_DNA"/>
</dbReference>
<sequence>MADSKDIATEFFTAAAGNLHAAGQRAGVESIVAVSIIGIDGTVGGYNAAKLAHERALLEGPLPVRILRAAQFHELVELMLRWGTQGDVGYLPKQQTQLVAARTVAEALVDLATGPAPTTPDGVFPEIAGPKVETMAGAAALLAGALGAPAEVREVSDENNPDRAVYEDGRLLPGPHAVLAGPSFAEWLEATYPAE</sequence>
<accession>A0A6G9YTF2</accession>
<reference evidence="1 2" key="1">
    <citation type="journal article" date="2019" name="ACS Chem. Biol.">
        <title>Identification and Mobilization of a Cryptic Antibiotic Biosynthesis Gene Locus from a Human-Pathogenic Nocardia Isolate.</title>
        <authorList>
            <person name="Herisse M."/>
            <person name="Ishida K."/>
            <person name="Porter J.L."/>
            <person name="Howden B."/>
            <person name="Hertweck C."/>
            <person name="Stinear T.P."/>
            <person name="Pidot S.J."/>
        </authorList>
    </citation>
    <scope>NUCLEOTIDE SEQUENCE [LARGE SCALE GENOMIC DNA]</scope>
    <source>
        <strain evidence="1 2">AUSMDU00012717</strain>
    </source>
</reference>
<organism evidence="1 2">
    <name type="scientific">Nocardia arthritidis</name>
    <dbReference type="NCBI Taxonomy" id="228602"/>
    <lineage>
        <taxon>Bacteria</taxon>
        <taxon>Bacillati</taxon>
        <taxon>Actinomycetota</taxon>
        <taxon>Actinomycetes</taxon>
        <taxon>Mycobacteriales</taxon>
        <taxon>Nocardiaceae</taxon>
        <taxon>Nocardia</taxon>
    </lineage>
</organism>
<keyword evidence="2" id="KW-1185">Reference proteome</keyword>
<name>A0A6G9YTF2_9NOCA</name>
<dbReference type="Gene3D" id="3.40.50.720">
    <property type="entry name" value="NAD(P)-binding Rossmann-like Domain"/>
    <property type="match status" value="1"/>
</dbReference>
<dbReference type="Proteomes" id="UP000503540">
    <property type="component" value="Chromosome"/>
</dbReference>
<dbReference type="AlphaFoldDB" id="A0A6G9YTF2"/>
<dbReference type="SUPFAM" id="SSF51735">
    <property type="entry name" value="NAD(P)-binding Rossmann-fold domains"/>
    <property type="match status" value="1"/>
</dbReference>
<evidence type="ECO:0000313" key="1">
    <source>
        <dbReference type="EMBL" id="QIS16286.1"/>
    </source>
</evidence>
<evidence type="ECO:0000313" key="2">
    <source>
        <dbReference type="Proteomes" id="UP000503540"/>
    </source>
</evidence>
<proteinExistence type="predicted"/>
<gene>
    <name evidence="1" type="ORF">F5544_42385</name>
</gene>
<dbReference type="KEGG" id="nah:F5544_42385"/>
<dbReference type="RefSeq" id="WP_174867522.1">
    <property type="nucleotide sequence ID" value="NZ_CP046172.1"/>
</dbReference>
<dbReference type="InterPro" id="IPR036291">
    <property type="entry name" value="NAD(P)-bd_dom_sf"/>
</dbReference>